<dbReference type="PROSITE" id="PS00108">
    <property type="entry name" value="PROTEIN_KINASE_ST"/>
    <property type="match status" value="1"/>
</dbReference>
<keyword evidence="2" id="KW-0547">Nucleotide-binding</keyword>
<feature type="compositionally biased region" description="Polar residues" evidence="10">
    <location>
        <begin position="711"/>
        <end position="725"/>
    </location>
</feature>
<evidence type="ECO:0000256" key="4">
    <source>
        <dbReference type="ARBA" id="ARBA00022840"/>
    </source>
</evidence>
<gene>
    <name evidence="12" type="ORF">LMXM_07_0250</name>
</gene>
<evidence type="ECO:0000313" key="12">
    <source>
        <dbReference type="EMBL" id="CBZ23638.1"/>
    </source>
</evidence>
<feature type="region of interest" description="Disordered" evidence="10">
    <location>
        <begin position="1883"/>
        <end position="1904"/>
    </location>
</feature>
<comment type="catalytic activity">
    <reaction evidence="7">
        <text>L-seryl-[protein] + ATP = O-phospho-L-seryl-[protein] + ADP + H(+)</text>
        <dbReference type="Rhea" id="RHEA:17989"/>
        <dbReference type="Rhea" id="RHEA-COMP:9863"/>
        <dbReference type="Rhea" id="RHEA-COMP:11604"/>
        <dbReference type="ChEBI" id="CHEBI:15378"/>
        <dbReference type="ChEBI" id="CHEBI:29999"/>
        <dbReference type="ChEBI" id="CHEBI:30616"/>
        <dbReference type="ChEBI" id="CHEBI:83421"/>
        <dbReference type="ChEBI" id="CHEBI:456216"/>
        <dbReference type="EC" id="2.7.12.2"/>
    </reaction>
</comment>
<feature type="compositionally biased region" description="Low complexity" evidence="10">
    <location>
        <begin position="758"/>
        <end position="767"/>
    </location>
</feature>
<dbReference type="SMART" id="SM00220">
    <property type="entry name" value="S_TKc"/>
    <property type="match status" value="1"/>
</dbReference>
<comment type="catalytic activity">
    <reaction evidence="9">
        <text>L-tyrosyl-[protein] + ATP = O-phospho-L-tyrosyl-[protein] + ADP + H(+)</text>
        <dbReference type="Rhea" id="RHEA:10596"/>
        <dbReference type="Rhea" id="RHEA-COMP:10136"/>
        <dbReference type="Rhea" id="RHEA-COMP:20101"/>
        <dbReference type="ChEBI" id="CHEBI:15378"/>
        <dbReference type="ChEBI" id="CHEBI:30616"/>
        <dbReference type="ChEBI" id="CHEBI:46858"/>
        <dbReference type="ChEBI" id="CHEBI:61978"/>
        <dbReference type="ChEBI" id="CHEBI:456216"/>
        <dbReference type="EC" id="2.7.12.2"/>
    </reaction>
</comment>
<dbReference type="PANTHER" id="PTHR48013">
    <property type="entry name" value="DUAL SPECIFICITY MITOGEN-ACTIVATED PROTEIN KINASE KINASE 5-RELATED"/>
    <property type="match status" value="1"/>
</dbReference>
<evidence type="ECO:0000256" key="2">
    <source>
        <dbReference type="ARBA" id="ARBA00022741"/>
    </source>
</evidence>
<dbReference type="Proteomes" id="UP000007259">
    <property type="component" value="Chromosome 7"/>
</dbReference>
<keyword evidence="3" id="KW-0418">Kinase</keyword>
<dbReference type="Gene3D" id="1.10.510.10">
    <property type="entry name" value="Transferase(Phosphotransferase) domain 1"/>
    <property type="match status" value="2"/>
</dbReference>
<dbReference type="OMA" id="FKQWHRP"/>
<keyword evidence="1" id="KW-0808">Transferase</keyword>
<organism evidence="12 13">
    <name type="scientific">Leishmania mexicana (strain MHOM/GT/2001/U1103)</name>
    <dbReference type="NCBI Taxonomy" id="929439"/>
    <lineage>
        <taxon>Eukaryota</taxon>
        <taxon>Discoba</taxon>
        <taxon>Euglenozoa</taxon>
        <taxon>Kinetoplastea</taxon>
        <taxon>Metakinetoplastina</taxon>
        <taxon>Trypanosomatida</taxon>
        <taxon>Trypanosomatidae</taxon>
        <taxon>Leishmaniinae</taxon>
        <taxon>Leishmania</taxon>
    </lineage>
</organism>
<protein>
    <recommendedName>
        <fullName evidence="6">mitogen-activated protein kinase kinase</fullName>
        <ecNumber evidence="6">2.7.12.2</ecNumber>
    </recommendedName>
</protein>
<feature type="compositionally biased region" description="Polar residues" evidence="10">
    <location>
        <begin position="768"/>
        <end position="790"/>
    </location>
</feature>
<comment type="similarity">
    <text evidence="5">Belongs to the protein kinase superfamily. STE Ser/Thr protein kinase family. MAP kinase kinase subfamily.</text>
</comment>
<feature type="region of interest" description="Disordered" evidence="10">
    <location>
        <begin position="758"/>
        <end position="834"/>
    </location>
</feature>
<feature type="compositionally biased region" description="Basic and acidic residues" evidence="10">
    <location>
        <begin position="84"/>
        <end position="102"/>
    </location>
</feature>
<dbReference type="SUPFAM" id="SSF56112">
    <property type="entry name" value="Protein kinase-like (PK-like)"/>
    <property type="match status" value="1"/>
</dbReference>
<dbReference type="GeneID" id="13446998"/>
<feature type="compositionally biased region" description="Low complexity" evidence="10">
    <location>
        <begin position="8"/>
        <end position="41"/>
    </location>
</feature>
<dbReference type="OrthoDB" id="10252354at2759"/>
<feature type="compositionally biased region" description="Low complexity" evidence="10">
    <location>
        <begin position="727"/>
        <end position="736"/>
    </location>
</feature>
<feature type="region of interest" description="Disordered" evidence="10">
    <location>
        <begin position="1387"/>
        <end position="1508"/>
    </location>
</feature>
<dbReference type="FunFam" id="3.30.200.20:FF:000909">
    <property type="entry name" value="Mitogen-activated protein kinase kinase, putative"/>
    <property type="match status" value="1"/>
</dbReference>
<dbReference type="Gene3D" id="3.30.200.20">
    <property type="entry name" value="Phosphorylase Kinase, domain 1"/>
    <property type="match status" value="1"/>
</dbReference>
<feature type="region of interest" description="Disordered" evidence="10">
    <location>
        <begin position="690"/>
        <end position="736"/>
    </location>
</feature>
<evidence type="ECO:0000259" key="11">
    <source>
        <dbReference type="PROSITE" id="PS50011"/>
    </source>
</evidence>
<feature type="region of interest" description="Disordered" evidence="10">
    <location>
        <begin position="67"/>
        <end position="131"/>
    </location>
</feature>
<dbReference type="GO" id="GO:0004708">
    <property type="term" value="F:MAP kinase kinase activity"/>
    <property type="evidence" value="ECO:0007669"/>
    <property type="project" value="UniProtKB-EC"/>
</dbReference>
<evidence type="ECO:0000256" key="9">
    <source>
        <dbReference type="ARBA" id="ARBA00051693"/>
    </source>
</evidence>
<feature type="compositionally biased region" description="Low complexity" evidence="10">
    <location>
        <begin position="160"/>
        <end position="175"/>
    </location>
</feature>
<reference evidence="12 13" key="1">
    <citation type="journal article" date="2011" name="Genome Res.">
        <title>Chromosome and gene copy number variation allow major structural change between species and strains of Leishmania.</title>
        <authorList>
            <person name="Rogers M.B."/>
            <person name="Hilley J.D."/>
            <person name="Dickens N.J."/>
            <person name="Wilkes J."/>
            <person name="Bates P.A."/>
            <person name="Depledge D.P."/>
            <person name="Harris D."/>
            <person name="Her Y."/>
            <person name="Herzyk P."/>
            <person name="Imamura H."/>
            <person name="Otto T.D."/>
            <person name="Sanders M."/>
            <person name="Seeger K."/>
            <person name="Dujardin J.C."/>
            <person name="Berriman M."/>
            <person name="Smith D.F."/>
            <person name="Hertz-Fowler C."/>
            <person name="Mottram J.C."/>
        </authorList>
    </citation>
    <scope>NUCLEOTIDE SEQUENCE [LARGE SCALE GENOMIC DNA]</scope>
    <source>
        <strain evidence="12 13">MHOM/GT/2001/U1103</strain>
    </source>
</reference>
<feature type="region of interest" description="Disordered" evidence="10">
    <location>
        <begin position="1"/>
        <end position="41"/>
    </location>
</feature>
<dbReference type="PhylomeDB" id="E9AL35"/>
<feature type="compositionally biased region" description="Gly residues" evidence="10">
    <location>
        <begin position="939"/>
        <end position="957"/>
    </location>
</feature>
<dbReference type="Pfam" id="PF00069">
    <property type="entry name" value="Pkinase"/>
    <property type="match status" value="2"/>
</dbReference>
<feature type="compositionally biased region" description="Polar residues" evidence="10">
    <location>
        <begin position="915"/>
        <end position="924"/>
    </location>
</feature>
<feature type="compositionally biased region" description="Polar residues" evidence="10">
    <location>
        <begin position="270"/>
        <end position="279"/>
    </location>
</feature>
<dbReference type="FunFam" id="1.10.510.10:FF:001369">
    <property type="entry name" value="Protein kinase, putative"/>
    <property type="match status" value="1"/>
</dbReference>
<dbReference type="InterPro" id="IPR000719">
    <property type="entry name" value="Prot_kinase_dom"/>
</dbReference>
<evidence type="ECO:0000256" key="3">
    <source>
        <dbReference type="ARBA" id="ARBA00022777"/>
    </source>
</evidence>
<evidence type="ECO:0000256" key="1">
    <source>
        <dbReference type="ARBA" id="ARBA00022679"/>
    </source>
</evidence>
<dbReference type="EC" id="2.7.12.2" evidence="6"/>
<dbReference type="RefSeq" id="XP_003872169.1">
    <property type="nucleotide sequence ID" value="XM_003872120.1"/>
</dbReference>
<dbReference type="KEGG" id="lmi:LMXM_07_0250"/>
<feature type="region of interest" description="Disordered" evidence="10">
    <location>
        <begin position="886"/>
        <end position="924"/>
    </location>
</feature>
<evidence type="ECO:0000313" key="13">
    <source>
        <dbReference type="Proteomes" id="UP000007259"/>
    </source>
</evidence>
<dbReference type="PANTHER" id="PTHR48013:SF9">
    <property type="entry name" value="DUAL SPECIFICITY MITOGEN-ACTIVATED PROTEIN KINASE KINASE 5"/>
    <property type="match status" value="1"/>
</dbReference>
<evidence type="ECO:0000256" key="8">
    <source>
        <dbReference type="ARBA" id="ARBA00049299"/>
    </source>
</evidence>
<sequence>MSSSQLDSATATAAATMTSTAVSSVSAEPSPPTGSSSTTIMSYSSTALAQQQRLLVSSLPPCDGPLQYVDPTAGSLPSASPSCDEEHSSCARPDAAQRDRVVSLRVPHVTAHERSGHASNDSSPPPSSLPAAVERLTSRSADAAYVALHLDHDGAGDCATSSSLTASTSTASMHTTEPRALRDTLPTPPMQDQSGSEGGIDAAAAQPCMKTPRDTSSAGTPTIMSSTKTAVSGGVDATSARHSSLSLVKAGSDATPDMTGRRSAAPSSPLKPQSISLQPEESARVAVDAGSRGSAGQQPSAGGDLTTMTTTGTTTNTTTAASGLPRKMLSVTLPACTTMNGSETPSFQAGSLMLPLGDGAPPSCSVEEAMAAVSGPRREKRRPPSLFSSSAPPTTFLTVAARPVLITPAVGIPEDRSLTTPATQATFSVSQTNQWLHVPVQRPPAPLPRTPGVPSPPSSTLVLSVLPTHDNGGGEVDADGERLNTLAVRRDSHELAETRLPMSPAPYATAHVKLPTVLPTTSPPLRSGRPAHPIAAQQHRAACERQRSLTGSSGTSTAAHYRAAGAITPAAVAPVSTPLSATMSHYGSFQAGYASAAAAGGAVTPNATPLLSNSSLCGFANHFGAGSFGTGSTPAASLSTATPTAGVNRLQPPSAARLSVTGAGGGGAAAAAAGVLSPLSLSGAAASARTARRRAPPPLLLRLRSPVGPASLSTAVSANDTSGEMTSPASAAPPSSANRAAISSAATAAAAASASAGAGASALTSPPLNSRSMGMTMHSGSASDLVSTTADRPARGSGCNPPATPARPGPFARTHGSAGQSLSTFSSGTRSGGLVRISQDRRTLVAGMFRVSREGCLTVRNMLLLNPTRIDAGSATGGAAGPGGTCGSFMGSSTTGTSGGGSKSRPLQLLHPQRSAASYSPVSSNGGLVGRMQLLGPGGGNDIGGGGGVGGGAGGLGPMTPNTTGSDWPLPHAYHGGGCSGNARNMHNSGGGGGGASATANASFTLFSTSMDTPFSPITYSMDSQRMALPSPLGPHYDRAGAAAGPPPQLLSTVCNDTAASHFLGANGSLHQQPQQHEGLLPGAHHVTDTNASPTRNLGYGMVTAGAAAVTQQQQVATPNSTTPLGQPFGGSVGNICHAQLRSQASNGWLPGALGTTNTVSPSPFATAGGAGSMLGAGAFTDTDTVNSLLLPYADIPAYRGAIASTTAGSCMGSPSGHTNPCGFRTTTTAETGMAAAAPMMGGSGTTHNTSFPPLPPNVVRLRDLDILPTTCGEGASATVFVAIHKPTGRRLAVKRVDLSPLCLGCSSPFMRSGAVSSGRISQLQRIVIRELQVLHLTYRSPFMVKVYNAFFLAEVAALDIVMEFMHYGGLDHLANCLQQHARMVRGSQQERHRLLTTDDDDDGDGGRRGSGHGGSPSVPPLLSDAPEAPQVAEGSLKDASAVGVGRSGTGGGVAAADTERHPSMNSISPKLLDSRRTLAERAPSSAPRPCIPTAAGTTGRSDADSTACGGGGVPCHPLSGAYKHIYGSNDSLLLDSYSVKSDCGTDDSESDDGSGLVEEPLGVTERLVAVVGEQLLRGVRDMHSRGYIHQDIKPGNVLVNEHGVVKLSDFGLSQRCDSNGIGIKNDMLTYMPPPSVAPAQSITPLQSPSLTSLQLTGARGRRAPFIWHAQRGSIGAGISGQLGSGMVGTTPPEMGSSAEGLVLSSTTNSLLAQRDGMDVLEAESTSSEEGSGEWDATRRGLSPSSSSDEAGDCCGTDKYMSPERQRGEPYGKPADIWAVGVTLAEFAVGEYPYDLTDVIDEFDRVSRMDKPVDVFQFNKHRAVPLGTVFADFCRLATLPTASQRPTAQELLEHPFFKQWHRPFNLKDYLAARVPVPSNRLKEDYLAKQRERPPEGQQPAGPLG</sequence>
<evidence type="ECO:0000256" key="10">
    <source>
        <dbReference type="SAM" id="MobiDB-lite"/>
    </source>
</evidence>
<feature type="compositionally biased region" description="Low complexity" evidence="10">
    <location>
        <begin position="700"/>
        <end position="709"/>
    </location>
</feature>
<keyword evidence="4" id="KW-0067">ATP-binding</keyword>
<dbReference type="FunFam" id="1.10.510.10:FF:001371">
    <property type="entry name" value="Protein kinase, putative"/>
    <property type="match status" value="1"/>
</dbReference>
<feature type="region of interest" description="Disordered" evidence="10">
    <location>
        <begin position="160"/>
        <end position="321"/>
    </location>
</feature>
<evidence type="ECO:0000256" key="7">
    <source>
        <dbReference type="ARBA" id="ARBA00049014"/>
    </source>
</evidence>
<name>E9AL35_LEIMU</name>
<feature type="region of interest" description="Disordered" evidence="10">
    <location>
        <begin position="1719"/>
        <end position="1768"/>
    </location>
</feature>
<comment type="catalytic activity">
    <reaction evidence="8">
        <text>L-threonyl-[protein] + ATP = O-phospho-L-threonyl-[protein] + ADP + H(+)</text>
        <dbReference type="Rhea" id="RHEA:46608"/>
        <dbReference type="Rhea" id="RHEA-COMP:11060"/>
        <dbReference type="Rhea" id="RHEA-COMP:11605"/>
        <dbReference type="ChEBI" id="CHEBI:15378"/>
        <dbReference type="ChEBI" id="CHEBI:30013"/>
        <dbReference type="ChEBI" id="CHEBI:30616"/>
        <dbReference type="ChEBI" id="CHEBI:61977"/>
        <dbReference type="ChEBI" id="CHEBI:456216"/>
        <dbReference type="EC" id="2.7.12.2"/>
    </reaction>
</comment>
<feature type="compositionally biased region" description="Basic and acidic residues" evidence="10">
    <location>
        <begin position="1883"/>
        <end position="1894"/>
    </location>
</feature>
<proteinExistence type="inferred from homology"/>
<keyword evidence="13" id="KW-1185">Reference proteome</keyword>
<feature type="compositionally biased region" description="Polar residues" evidence="10">
    <location>
        <begin position="817"/>
        <end position="829"/>
    </location>
</feature>
<dbReference type="PROSITE" id="PS50011">
    <property type="entry name" value="PROTEIN_KINASE_DOM"/>
    <property type="match status" value="1"/>
</dbReference>
<accession>E9AL35</accession>
<feature type="region of interest" description="Disordered" evidence="10">
    <location>
        <begin position="939"/>
        <end position="969"/>
    </location>
</feature>
<dbReference type="InterPro" id="IPR011009">
    <property type="entry name" value="Kinase-like_dom_sf"/>
</dbReference>
<evidence type="ECO:0000256" key="6">
    <source>
        <dbReference type="ARBA" id="ARBA00038999"/>
    </source>
</evidence>
<feature type="compositionally biased region" description="Polar residues" evidence="10">
    <location>
        <begin position="214"/>
        <end position="230"/>
    </location>
</feature>
<feature type="compositionally biased region" description="Low complexity" evidence="10">
    <location>
        <begin position="306"/>
        <end position="319"/>
    </location>
</feature>
<feature type="domain" description="Protein kinase" evidence="11">
    <location>
        <begin position="1266"/>
        <end position="1857"/>
    </location>
</feature>
<dbReference type="InterPro" id="IPR008271">
    <property type="entry name" value="Ser/Thr_kinase_AS"/>
</dbReference>
<dbReference type="VEuPathDB" id="TriTrypDB:LmxM.07.0250"/>
<dbReference type="GO" id="GO:0005524">
    <property type="term" value="F:ATP binding"/>
    <property type="evidence" value="ECO:0007669"/>
    <property type="project" value="UniProtKB-KW"/>
</dbReference>
<dbReference type="EMBL" id="FR799560">
    <property type="protein sequence ID" value="CBZ23638.1"/>
    <property type="molecule type" value="Genomic_DNA"/>
</dbReference>
<feature type="compositionally biased region" description="Low complexity" evidence="10">
    <location>
        <begin position="887"/>
        <end position="896"/>
    </location>
</feature>
<evidence type="ECO:0000256" key="5">
    <source>
        <dbReference type="ARBA" id="ARBA00038035"/>
    </source>
</evidence>